<proteinExistence type="predicted"/>
<dbReference type="AlphaFoldDB" id="A0A1C6VD47"/>
<evidence type="ECO:0000313" key="3">
    <source>
        <dbReference type="Proteomes" id="UP000198937"/>
    </source>
</evidence>
<dbReference type="RefSeq" id="WP_091444704.1">
    <property type="nucleotide sequence ID" value="NZ_BMMJ01000007.1"/>
</dbReference>
<gene>
    <name evidence="2" type="ORF">GA0070617_5430</name>
</gene>
<keyword evidence="3" id="KW-1185">Reference proteome</keyword>
<evidence type="ECO:0000313" key="2">
    <source>
        <dbReference type="EMBL" id="SCL64273.1"/>
    </source>
</evidence>
<sequence length="178" mass="18914">MADEDPTTRAVNRMVANLDPATKVALQTSMTLDGALMITQQRDVIEALDRLERADRSLAGPAGQLALTDAQIERVNARFALNSTVAKHIDTPRPIGYVAQATAQIREEADRYFAQQQSSGRQSVPGPSAGPASQQQMIAFVAGYRDPQAPTTAAAPGLMGPPPRPGSNQAQPQGRGLK</sequence>
<evidence type="ECO:0000256" key="1">
    <source>
        <dbReference type="SAM" id="MobiDB-lite"/>
    </source>
</evidence>
<accession>A0A1C6VD47</accession>
<protein>
    <submittedName>
        <fullName evidence="2">Uncharacterized protein</fullName>
    </submittedName>
</protein>
<dbReference type="Proteomes" id="UP000198937">
    <property type="component" value="Unassembled WGS sequence"/>
</dbReference>
<reference evidence="2 3" key="1">
    <citation type="submission" date="2016-06" db="EMBL/GenBank/DDBJ databases">
        <authorList>
            <person name="Kjaerup R.B."/>
            <person name="Dalgaard T.S."/>
            <person name="Juul-Madsen H.R."/>
        </authorList>
    </citation>
    <scope>NUCLEOTIDE SEQUENCE [LARGE SCALE GENOMIC DNA]</scope>
    <source>
        <strain evidence="2 3">DSM 45577</strain>
    </source>
</reference>
<name>A0A1C6VD47_9ACTN</name>
<feature type="region of interest" description="Disordered" evidence="1">
    <location>
        <begin position="112"/>
        <end position="178"/>
    </location>
</feature>
<organism evidence="2 3">
    <name type="scientific">Micromonospora yangpuensis</name>
    <dbReference type="NCBI Taxonomy" id="683228"/>
    <lineage>
        <taxon>Bacteria</taxon>
        <taxon>Bacillati</taxon>
        <taxon>Actinomycetota</taxon>
        <taxon>Actinomycetes</taxon>
        <taxon>Micromonosporales</taxon>
        <taxon>Micromonosporaceae</taxon>
        <taxon>Micromonospora</taxon>
    </lineage>
</organism>
<dbReference type="EMBL" id="FMIA01000002">
    <property type="protein sequence ID" value="SCL64273.1"/>
    <property type="molecule type" value="Genomic_DNA"/>
</dbReference>